<protein>
    <submittedName>
        <fullName evidence="1">Uncharacterized protein</fullName>
    </submittedName>
</protein>
<name>A0ABP8UMW2_9ACTN</name>
<dbReference type="Pfam" id="PF21997">
    <property type="entry name" value="DUF6928"/>
    <property type="match status" value="1"/>
</dbReference>
<dbReference type="Proteomes" id="UP001501442">
    <property type="component" value="Unassembled WGS sequence"/>
</dbReference>
<accession>A0ABP8UMW2</accession>
<comment type="caution">
    <text evidence="1">The sequence shown here is derived from an EMBL/GenBank/DDBJ whole genome shotgun (WGS) entry which is preliminary data.</text>
</comment>
<reference evidence="2" key="1">
    <citation type="journal article" date="2019" name="Int. J. Syst. Evol. Microbiol.">
        <title>The Global Catalogue of Microorganisms (GCM) 10K type strain sequencing project: providing services to taxonomists for standard genome sequencing and annotation.</title>
        <authorList>
            <consortium name="The Broad Institute Genomics Platform"/>
            <consortium name="The Broad Institute Genome Sequencing Center for Infectious Disease"/>
            <person name="Wu L."/>
            <person name="Ma J."/>
        </authorList>
    </citation>
    <scope>NUCLEOTIDE SEQUENCE [LARGE SCALE GENOMIC DNA]</scope>
    <source>
        <strain evidence="2">JCM 17939</strain>
    </source>
</reference>
<gene>
    <name evidence="1" type="ORF">GCM10023196_081460</name>
</gene>
<keyword evidence="2" id="KW-1185">Reference proteome</keyword>
<dbReference type="RefSeq" id="WP_345438482.1">
    <property type="nucleotide sequence ID" value="NZ_BAABHK010000015.1"/>
</dbReference>
<sequence>MAWSIALACASVDDPVNAFRQGLIPDPDAAADLARRLYPDSAVVESGDTVLDFALWPYEDELFVGAYGDALIVCDRRLYDVDDAARTLADQIAAALPGATCGVLVLHSVVSGCWFRWYERNRPERDVFVTKEDGVVVDLGARLPAEEPFWKAIDEGASDVPLPFDYEQYGLALAREQLFGRGLSERGPDGFLPLELSLRRFKIRSLTRQGGTSN</sequence>
<dbReference type="EMBL" id="BAABHK010000015">
    <property type="protein sequence ID" value="GAA4635543.1"/>
    <property type="molecule type" value="Genomic_DNA"/>
</dbReference>
<proteinExistence type="predicted"/>
<dbReference type="InterPro" id="IPR053847">
    <property type="entry name" value="DUF6928"/>
</dbReference>
<organism evidence="1 2">
    <name type="scientific">Actinoallomurus vinaceus</name>
    <dbReference type="NCBI Taxonomy" id="1080074"/>
    <lineage>
        <taxon>Bacteria</taxon>
        <taxon>Bacillati</taxon>
        <taxon>Actinomycetota</taxon>
        <taxon>Actinomycetes</taxon>
        <taxon>Streptosporangiales</taxon>
        <taxon>Thermomonosporaceae</taxon>
        <taxon>Actinoallomurus</taxon>
    </lineage>
</organism>
<evidence type="ECO:0000313" key="2">
    <source>
        <dbReference type="Proteomes" id="UP001501442"/>
    </source>
</evidence>
<evidence type="ECO:0000313" key="1">
    <source>
        <dbReference type="EMBL" id="GAA4635543.1"/>
    </source>
</evidence>